<evidence type="ECO:0000256" key="2">
    <source>
        <dbReference type="ARBA" id="ARBA00023008"/>
    </source>
</evidence>
<dbReference type="InterPro" id="IPR036249">
    <property type="entry name" value="Thioredoxin-like_sf"/>
</dbReference>
<evidence type="ECO:0000256" key="4">
    <source>
        <dbReference type="PIRSR" id="PIRSR603782-2"/>
    </source>
</evidence>
<comment type="similarity">
    <text evidence="1">Belongs to the SCO1/2 family.</text>
</comment>
<feature type="domain" description="Thioredoxin" evidence="5">
    <location>
        <begin position="27"/>
        <end position="192"/>
    </location>
</feature>
<organism evidence="6 7">
    <name type="scientific">Bacillus methanolicus PB1</name>
    <dbReference type="NCBI Taxonomy" id="997296"/>
    <lineage>
        <taxon>Bacteria</taxon>
        <taxon>Bacillati</taxon>
        <taxon>Bacillota</taxon>
        <taxon>Bacilli</taxon>
        <taxon>Bacillales</taxon>
        <taxon>Bacillaceae</taxon>
        <taxon>Bacillus</taxon>
    </lineage>
</organism>
<dbReference type="RefSeq" id="WP_004437109.1">
    <property type="nucleotide sequence ID" value="NZ_AFEU01000003.1"/>
</dbReference>
<keyword evidence="4" id="KW-1015">Disulfide bond</keyword>
<dbReference type="GO" id="GO:0046872">
    <property type="term" value="F:metal ion binding"/>
    <property type="evidence" value="ECO:0007669"/>
    <property type="project" value="UniProtKB-KW"/>
</dbReference>
<gene>
    <name evidence="6" type="ORF">PB1_13419</name>
</gene>
<feature type="binding site" evidence="3">
    <location>
        <position position="156"/>
    </location>
    <ligand>
        <name>Cu cation</name>
        <dbReference type="ChEBI" id="CHEBI:23378"/>
    </ligand>
</feature>
<feature type="binding site" evidence="3">
    <location>
        <position position="69"/>
    </location>
    <ligand>
        <name>Cu cation</name>
        <dbReference type="ChEBI" id="CHEBI:23378"/>
    </ligand>
</feature>
<keyword evidence="2 3" id="KW-0186">Copper</keyword>
<evidence type="ECO:0000256" key="3">
    <source>
        <dbReference type="PIRSR" id="PIRSR603782-1"/>
    </source>
</evidence>
<keyword evidence="3" id="KW-0479">Metal-binding</keyword>
<dbReference type="PANTHER" id="PTHR12151:SF25">
    <property type="entry name" value="LINALOOL DEHYDRATASE_ISOMERASE DOMAIN-CONTAINING PROTEIN"/>
    <property type="match status" value="1"/>
</dbReference>
<dbReference type="Proteomes" id="UP000010523">
    <property type="component" value="Unassembled WGS sequence"/>
</dbReference>
<comment type="caution">
    <text evidence="6">The sequence shown here is derived from an EMBL/GenBank/DDBJ whole genome shotgun (WGS) entry which is preliminary data.</text>
</comment>
<evidence type="ECO:0000313" key="7">
    <source>
        <dbReference type="Proteomes" id="UP000010523"/>
    </source>
</evidence>
<dbReference type="InterPro" id="IPR003782">
    <property type="entry name" value="SCO1/SenC"/>
</dbReference>
<name>I3DWD9_BACMT</name>
<dbReference type="PANTHER" id="PTHR12151">
    <property type="entry name" value="ELECTRON TRANSPORT PROTIN SCO1/SENC FAMILY MEMBER"/>
    <property type="match status" value="1"/>
</dbReference>
<accession>I3DWD9</accession>
<evidence type="ECO:0000259" key="5">
    <source>
        <dbReference type="PROSITE" id="PS51352"/>
    </source>
</evidence>
<dbReference type="EMBL" id="AFEU01000003">
    <property type="protein sequence ID" value="EIJ78560.1"/>
    <property type="molecule type" value="Genomic_DNA"/>
</dbReference>
<feature type="binding site" evidence="3">
    <location>
        <position position="65"/>
    </location>
    <ligand>
        <name>Cu cation</name>
        <dbReference type="ChEBI" id="CHEBI:23378"/>
    </ligand>
</feature>
<dbReference type="CDD" id="cd02968">
    <property type="entry name" value="SCO"/>
    <property type="match status" value="1"/>
</dbReference>
<dbReference type="STRING" id="997296.PB1_13419"/>
<sequence>MNRKLMGLTVLIFVLILSACGQNKIENPINRPLKDFNFTNQNGEPFGLKDLEGKVWIADFIFTNCADVCPPMTFNMAKLQKKVKEKGIEKIEFVSFSVDPAVDDPETLKKYGEKYHADQSNWHFLTGYKQEEIEKFALDNFKALVKKPEQGDQVIHGTSFYLIDKNGNVMKEYSGLNEVPYDEIISDIKALQ</sequence>
<dbReference type="Pfam" id="PF02630">
    <property type="entry name" value="SCO1-SenC"/>
    <property type="match status" value="1"/>
</dbReference>
<reference evidence="6 7" key="1">
    <citation type="journal article" date="2012" name="Appl. Environ. Microbiol.">
        <title>Genome Sequence of Thermotolerant Bacillus methanolicus: Features and Regulation Related to Methylotrophy and Production of L-Lysine and L-Glutamate from Methanol.</title>
        <authorList>
            <person name="Heggeset T.M."/>
            <person name="Krog A."/>
            <person name="Balzer S."/>
            <person name="Wentzel A."/>
            <person name="Ellingsen T.E."/>
            <person name="Brautaset T."/>
        </authorList>
    </citation>
    <scope>NUCLEOTIDE SEQUENCE [LARGE SCALE GENOMIC DNA]</scope>
    <source>
        <strain evidence="6 7">PB1</strain>
    </source>
</reference>
<keyword evidence="7" id="KW-1185">Reference proteome</keyword>
<dbReference type="Gene3D" id="3.40.30.10">
    <property type="entry name" value="Glutaredoxin"/>
    <property type="match status" value="1"/>
</dbReference>
<dbReference type="SUPFAM" id="SSF52833">
    <property type="entry name" value="Thioredoxin-like"/>
    <property type="match status" value="1"/>
</dbReference>
<dbReference type="OrthoDB" id="9811998at2"/>
<dbReference type="PROSITE" id="PS51352">
    <property type="entry name" value="THIOREDOXIN_2"/>
    <property type="match status" value="1"/>
</dbReference>
<dbReference type="PATRIC" id="fig|997296.3.peg.2833"/>
<feature type="disulfide bond" description="Redox-active" evidence="4">
    <location>
        <begin position="65"/>
        <end position="69"/>
    </location>
</feature>
<proteinExistence type="inferred from homology"/>
<evidence type="ECO:0000256" key="1">
    <source>
        <dbReference type="ARBA" id="ARBA00010996"/>
    </source>
</evidence>
<dbReference type="eggNOG" id="COG1999">
    <property type="taxonomic scope" value="Bacteria"/>
</dbReference>
<evidence type="ECO:0000313" key="6">
    <source>
        <dbReference type="EMBL" id="EIJ78560.1"/>
    </source>
</evidence>
<protein>
    <submittedName>
        <fullName evidence="6">Cu2+-binding oxygen sensor protein</fullName>
    </submittedName>
</protein>
<dbReference type="InterPro" id="IPR013766">
    <property type="entry name" value="Thioredoxin_domain"/>
</dbReference>
<dbReference type="PROSITE" id="PS51257">
    <property type="entry name" value="PROKAR_LIPOPROTEIN"/>
    <property type="match status" value="1"/>
</dbReference>
<dbReference type="AlphaFoldDB" id="I3DWD9"/>